<dbReference type="SUPFAM" id="SSF52540">
    <property type="entry name" value="P-loop containing nucleoside triphosphate hydrolases"/>
    <property type="match status" value="1"/>
</dbReference>
<dbReference type="AlphaFoldDB" id="D6GU98"/>
<feature type="domain" description="RecA family profile 1" evidence="3">
    <location>
        <begin position="7"/>
        <end position="68"/>
    </location>
</feature>
<name>D6GU98_PARA5</name>
<dbReference type="InterPro" id="IPR027417">
    <property type="entry name" value="P-loop_NTPase"/>
</dbReference>
<dbReference type="InterPro" id="IPR014774">
    <property type="entry name" value="KaiC-like_dom"/>
</dbReference>
<dbReference type="GO" id="GO:0003677">
    <property type="term" value="F:DNA binding"/>
    <property type="evidence" value="ECO:0007669"/>
    <property type="project" value="InterPro"/>
</dbReference>
<evidence type="ECO:0000256" key="1">
    <source>
        <dbReference type="ARBA" id="ARBA00022741"/>
    </source>
</evidence>
<protein>
    <submittedName>
        <fullName evidence="5">Circadian clock protein KaiC central region</fullName>
    </submittedName>
</protein>
<dbReference type="GO" id="GO:0005524">
    <property type="term" value="F:ATP binding"/>
    <property type="evidence" value="ECO:0007669"/>
    <property type="project" value="UniProtKB-KW"/>
</dbReference>
<proteinExistence type="predicted"/>
<evidence type="ECO:0000256" key="2">
    <source>
        <dbReference type="ARBA" id="ARBA00022840"/>
    </source>
</evidence>
<dbReference type="PROSITE" id="PS50162">
    <property type="entry name" value="RECA_2"/>
    <property type="match status" value="1"/>
</dbReference>
<evidence type="ECO:0000259" key="3">
    <source>
        <dbReference type="PROSITE" id="PS50162"/>
    </source>
</evidence>
<dbReference type="GO" id="GO:0006281">
    <property type="term" value="P:DNA repair"/>
    <property type="evidence" value="ECO:0007669"/>
    <property type="project" value="InterPro"/>
</dbReference>
<organism evidence="5 6">
    <name type="scientific">Candidatus Parvarchaeum acidophilus ARMAN-5</name>
    <dbReference type="NCBI Taxonomy" id="662762"/>
    <lineage>
        <taxon>Archaea</taxon>
        <taxon>Candidatus Parvarchaeota</taxon>
        <taxon>Candidatus Parvarchaeum</taxon>
    </lineage>
</organism>
<dbReference type="GO" id="GO:0140664">
    <property type="term" value="F:ATP-dependent DNA damage sensor activity"/>
    <property type="evidence" value="ECO:0007669"/>
    <property type="project" value="InterPro"/>
</dbReference>
<reference evidence="5 6" key="1">
    <citation type="journal article" date="2010" name="Proc. Natl. Acad. Sci. U.S.A.">
        <title>Enigmatic, ultrasmall, uncultivated Archaea.</title>
        <authorList>
            <person name="Baker B.J."/>
            <person name="Comolli L.R."/>
            <person name="Dick G.J."/>
            <person name="Hauser L.J."/>
            <person name="Hyatt D."/>
            <person name="Dill B.D."/>
            <person name="Land M.L."/>
            <person name="Verberkmoes N.C."/>
            <person name="Hettich R.L."/>
            <person name="Banfield J.F."/>
        </authorList>
    </citation>
    <scope>NUCLEOTIDE SEQUENCE [LARGE SCALE GENOMIC DNA]</scope>
</reference>
<dbReference type="InterPro" id="IPR020588">
    <property type="entry name" value="RecA_ATP-bd"/>
</dbReference>
<evidence type="ECO:0000313" key="6">
    <source>
        <dbReference type="Proteomes" id="UP000009376"/>
    </source>
</evidence>
<dbReference type="InterPro" id="IPR010624">
    <property type="entry name" value="KaiC_dom"/>
</dbReference>
<evidence type="ECO:0000313" key="5">
    <source>
        <dbReference type="EMBL" id="EFD93227.1"/>
    </source>
</evidence>
<dbReference type="EMBL" id="GG745544">
    <property type="protein sequence ID" value="EFD93227.1"/>
    <property type="molecule type" value="Genomic_DNA"/>
</dbReference>
<dbReference type="Gene3D" id="3.40.50.300">
    <property type="entry name" value="P-loop containing nucleotide triphosphate hydrolases"/>
    <property type="match status" value="1"/>
</dbReference>
<dbReference type="PRINTS" id="PR01874">
    <property type="entry name" value="DNAREPAIRADA"/>
</dbReference>
<dbReference type="CDD" id="cd01124">
    <property type="entry name" value="KaiC-like"/>
    <property type="match status" value="1"/>
</dbReference>
<sequence length="235" mass="26183">MDNTKEKIERETTGIPGFDEVLNGGYPKKSVILVTGNPGAGKTTFSMQFLVDGAKKGEKCLYFTLEESVDEIITQSLTFEPKINEYIENGLIKLVTIPLVDYDSLKEVVSSELDAMGAQRIVIDSVTYLQMFFSDIMSIRKAIIELSTIIKARDCTAIFIGEMPYGEDKLSVFGVEEFASDGVIALYMVEKQGSFIRALRVVKMRLTEHMTKYIPLEIKSNGISVFPSAELFADI</sequence>
<keyword evidence="2" id="KW-0067">ATP-binding</keyword>
<keyword evidence="1" id="KW-0547">Nucleotide-binding</keyword>
<gene>
    <name evidence="5" type="ORF">BJBARM5_0021</name>
</gene>
<dbReference type="PANTHER" id="PTHR43637:SF1">
    <property type="entry name" value="UPF0273 PROTEIN TM_0370"/>
    <property type="match status" value="1"/>
</dbReference>
<feature type="domain" description="KaiC" evidence="4">
    <location>
        <begin position="9"/>
        <end position="235"/>
    </location>
</feature>
<dbReference type="Proteomes" id="UP000009376">
    <property type="component" value="Unassembled WGS sequence"/>
</dbReference>
<accession>D6GU98</accession>
<dbReference type="PROSITE" id="PS51146">
    <property type="entry name" value="KAIC"/>
    <property type="match status" value="1"/>
</dbReference>
<dbReference type="Pfam" id="PF06745">
    <property type="entry name" value="ATPase"/>
    <property type="match status" value="1"/>
</dbReference>
<dbReference type="PANTHER" id="PTHR43637">
    <property type="entry name" value="UPF0273 PROTEIN TM_0370"/>
    <property type="match status" value="1"/>
</dbReference>
<evidence type="ECO:0000259" key="4">
    <source>
        <dbReference type="PROSITE" id="PS51146"/>
    </source>
</evidence>